<dbReference type="InterPro" id="IPR036104">
    <property type="entry name" value="BFN_sf"/>
</dbReference>
<dbReference type="GO" id="GO:0004518">
    <property type="term" value="F:nuclease activity"/>
    <property type="evidence" value="ECO:0007669"/>
    <property type="project" value="InterPro"/>
</dbReference>
<evidence type="ECO:0000313" key="3">
    <source>
        <dbReference type="Proteomes" id="UP000236197"/>
    </source>
</evidence>
<dbReference type="PANTHER" id="PTHR15160:SF1">
    <property type="entry name" value="VON HIPPEL-LINDAU DISEASE TUMOR SUPPRESSOR"/>
    <property type="match status" value="1"/>
</dbReference>
<reference evidence="3" key="1">
    <citation type="submission" date="2018-01" db="EMBL/GenBank/DDBJ databases">
        <title>Rubneribacter badeniensis gen. nov., sp. nov., and Colonibacter rubneri, gen. nov., sp. nov., WGS of new members of the Eggerthellaceae.</title>
        <authorList>
            <person name="Danylec N."/>
            <person name="Stoll D.A."/>
            <person name="Doetsch A."/>
            <person name="Kulling S.E."/>
            <person name="Huch M."/>
        </authorList>
    </citation>
    <scope>NUCLEOTIDE SEQUENCE [LARGE SCALE GENOMIC DNA]</scope>
    <source>
        <strain evidence="3">ResAG-96</strain>
    </source>
</reference>
<protein>
    <recommendedName>
        <fullName evidence="1">BFN domain-containing protein</fullName>
    </recommendedName>
</protein>
<organism evidence="2 3">
    <name type="scientific">Enteroscipio rubneri</name>
    <dbReference type="NCBI Taxonomy" id="2070686"/>
    <lineage>
        <taxon>Bacteria</taxon>
        <taxon>Bacillati</taxon>
        <taxon>Actinomycetota</taxon>
        <taxon>Coriobacteriia</taxon>
        <taxon>Eggerthellales</taxon>
        <taxon>Eggerthellaceae</taxon>
        <taxon>Enteroscipio</taxon>
    </lineage>
</organism>
<dbReference type="Pfam" id="PF02577">
    <property type="entry name" value="BFN_dom"/>
    <property type="match status" value="1"/>
</dbReference>
<dbReference type="AlphaFoldDB" id="A0A2K2UAA7"/>
<dbReference type="Gene3D" id="3.10.690.10">
    <property type="entry name" value="Bifunctional nuclease domain"/>
    <property type="match status" value="1"/>
</dbReference>
<dbReference type="EMBL" id="PPEK01000011">
    <property type="protein sequence ID" value="PNV67255.1"/>
    <property type="molecule type" value="Genomic_DNA"/>
</dbReference>
<feature type="domain" description="BFN" evidence="1">
    <location>
        <begin position="1"/>
        <end position="138"/>
    </location>
</feature>
<dbReference type="Proteomes" id="UP000236197">
    <property type="component" value="Unassembled WGS sequence"/>
</dbReference>
<dbReference type="PROSITE" id="PS51658">
    <property type="entry name" value="BFN"/>
    <property type="match status" value="1"/>
</dbReference>
<accession>A0A2K2UAA7</accession>
<sequence>MVPVHIQTLIVSVSPTPSIIVLQPVEDVVQAGKYRIVPIWVGTNEATQMGIALENARFSRPMTHDLFLDALTNLDACVDHVVISDVKGSTFFARLTLRQHGRLIELDARPSDALALAVRQKAPIYIEEHVLEKASYPYVIKASHPNLNDERELADFRRFLEKLAPDDFEG</sequence>
<evidence type="ECO:0000313" key="2">
    <source>
        <dbReference type="EMBL" id="PNV67255.1"/>
    </source>
</evidence>
<dbReference type="PANTHER" id="PTHR15160">
    <property type="entry name" value="VON HIPPEL-LINDAU PROTEIN"/>
    <property type="match status" value="1"/>
</dbReference>
<evidence type="ECO:0000259" key="1">
    <source>
        <dbReference type="PROSITE" id="PS51658"/>
    </source>
</evidence>
<dbReference type="SUPFAM" id="SSF103256">
    <property type="entry name" value="Hypothetical protein TM0160"/>
    <property type="match status" value="1"/>
</dbReference>
<keyword evidence="3" id="KW-1185">Reference proteome</keyword>
<gene>
    <name evidence="2" type="ORF">C2L71_09190</name>
</gene>
<dbReference type="OrthoDB" id="9788698at2"/>
<name>A0A2K2UAA7_9ACTN</name>
<proteinExistence type="predicted"/>
<dbReference type="InterPro" id="IPR003729">
    <property type="entry name" value="Bi_nuclease_dom"/>
</dbReference>
<comment type="caution">
    <text evidence="2">The sequence shown here is derived from an EMBL/GenBank/DDBJ whole genome shotgun (WGS) entry which is preliminary data.</text>
</comment>